<dbReference type="InterPro" id="IPR007809">
    <property type="entry name" value="FlgN-like"/>
</dbReference>
<dbReference type="SUPFAM" id="SSF140566">
    <property type="entry name" value="FlgN-like"/>
    <property type="match status" value="1"/>
</dbReference>
<gene>
    <name evidence="5" type="ORF">EDC38_1041</name>
</gene>
<keyword evidence="5" id="KW-0969">Cilium</keyword>
<evidence type="ECO:0000256" key="4">
    <source>
        <dbReference type="SAM" id="MobiDB-lite"/>
    </source>
</evidence>
<protein>
    <submittedName>
        <fullName evidence="5">Flagella synthesis protein FlgN</fullName>
    </submittedName>
</protein>
<dbReference type="Pfam" id="PF05130">
    <property type="entry name" value="FlgN"/>
    <property type="match status" value="1"/>
</dbReference>
<name>A0A3N1P6L8_9GAMM</name>
<keyword evidence="6" id="KW-1185">Reference proteome</keyword>
<proteinExistence type="inferred from homology"/>
<keyword evidence="5" id="KW-0282">Flagellum</keyword>
<evidence type="ECO:0000313" key="6">
    <source>
        <dbReference type="Proteomes" id="UP000273643"/>
    </source>
</evidence>
<comment type="similarity">
    <text evidence="2">Belongs to the FlgN family.</text>
</comment>
<feature type="region of interest" description="Disordered" evidence="4">
    <location>
        <begin position="137"/>
        <end position="159"/>
    </location>
</feature>
<dbReference type="Proteomes" id="UP000273643">
    <property type="component" value="Unassembled WGS sequence"/>
</dbReference>
<organism evidence="5 6">
    <name type="scientific">Marinimicrobium koreense</name>
    <dbReference type="NCBI Taxonomy" id="306545"/>
    <lineage>
        <taxon>Bacteria</taxon>
        <taxon>Pseudomonadati</taxon>
        <taxon>Pseudomonadota</taxon>
        <taxon>Gammaproteobacteria</taxon>
        <taxon>Cellvibrionales</taxon>
        <taxon>Cellvibrionaceae</taxon>
        <taxon>Marinimicrobium</taxon>
    </lineage>
</organism>
<comment type="function">
    <text evidence="1">Required for the efficient initiation of filament assembly.</text>
</comment>
<evidence type="ECO:0000256" key="1">
    <source>
        <dbReference type="ARBA" id="ARBA00002397"/>
    </source>
</evidence>
<dbReference type="InterPro" id="IPR036679">
    <property type="entry name" value="FlgN-like_sf"/>
</dbReference>
<reference evidence="5 6" key="1">
    <citation type="submission" date="2018-11" db="EMBL/GenBank/DDBJ databases">
        <title>Genomic Encyclopedia of Type Strains, Phase IV (KMG-IV): sequencing the most valuable type-strain genomes for metagenomic binning, comparative biology and taxonomic classification.</title>
        <authorList>
            <person name="Goeker M."/>
        </authorList>
    </citation>
    <scope>NUCLEOTIDE SEQUENCE [LARGE SCALE GENOMIC DNA]</scope>
    <source>
        <strain evidence="5 6">DSM 16974</strain>
    </source>
</reference>
<evidence type="ECO:0000256" key="2">
    <source>
        <dbReference type="ARBA" id="ARBA00007703"/>
    </source>
</evidence>
<comment type="caution">
    <text evidence="5">The sequence shown here is derived from an EMBL/GenBank/DDBJ whole genome shotgun (WGS) entry which is preliminary data.</text>
</comment>
<sequence>MTPSAESVSQMLAHDAQAIEELSQVLLQEREALEQRDLDALPPLIDAKNRLMAALGEHALQRQSWLDAATLPHNHEGWQKWLHQRPDTRGQAPQWQELAEHFEACRALNDINGKIIQRSRQTVGTLLDLLRGQSNDGPSLYNAQGRSGPQGGSQTLVKA</sequence>
<accession>A0A3N1P6L8</accession>
<evidence type="ECO:0000313" key="5">
    <source>
        <dbReference type="EMBL" id="ROQ20436.1"/>
    </source>
</evidence>
<evidence type="ECO:0000256" key="3">
    <source>
        <dbReference type="ARBA" id="ARBA00022795"/>
    </source>
</evidence>
<dbReference type="Gene3D" id="1.20.58.300">
    <property type="entry name" value="FlgN-like"/>
    <property type="match status" value="1"/>
</dbReference>
<dbReference type="AlphaFoldDB" id="A0A3N1P6L8"/>
<dbReference type="EMBL" id="RJUK01000001">
    <property type="protein sequence ID" value="ROQ20436.1"/>
    <property type="molecule type" value="Genomic_DNA"/>
</dbReference>
<keyword evidence="5" id="KW-0966">Cell projection</keyword>
<dbReference type="GO" id="GO:0044780">
    <property type="term" value="P:bacterial-type flagellum assembly"/>
    <property type="evidence" value="ECO:0007669"/>
    <property type="project" value="InterPro"/>
</dbReference>
<keyword evidence="3" id="KW-1005">Bacterial flagellum biogenesis</keyword>